<evidence type="ECO:0000313" key="7">
    <source>
        <dbReference type="Proteomes" id="UP000559027"/>
    </source>
</evidence>
<feature type="compositionally biased region" description="Polar residues" evidence="4">
    <location>
        <begin position="319"/>
        <end position="329"/>
    </location>
</feature>
<feature type="compositionally biased region" description="Polar residues" evidence="4">
    <location>
        <begin position="601"/>
        <end position="611"/>
    </location>
</feature>
<feature type="compositionally biased region" description="Basic and acidic residues" evidence="4">
    <location>
        <begin position="283"/>
        <end position="296"/>
    </location>
</feature>
<feature type="compositionally biased region" description="Polar residues" evidence="4">
    <location>
        <begin position="490"/>
        <end position="502"/>
    </location>
</feature>
<evidence type="ECO:0000259" key="5">
    <source>
        <dbReference type="PROSITE" id="PS50003"/>
    </source>
</evidence>
<dbReference type="Gene3D" id="2.30.29.30">
    <property type="entry name" value="Pleckstrin-homology domain (PH domain)/Phosphotyrosine-binding domain (PTB)"/>
    <property type="match status" value="1"/>
</dbReference>
<feature type="region of interest" description="Disordered" evidence="4">
    <location>
        <begin position="901"/>
        <end position="929"/>
    </location>
</feature>
<feature type="compositionally biased region" description="Low complexity" evidence="4">
    <location>
        <begin position="35"/>
        <end position="53"/>
    </location>
</feature>
<feature type="compositionally biased region" description="Polar residues" evidence="4">
    <location>
        <begin position="414"/>
        <end position="425"/>
    </location>
</feature>
<dbReference type="PANTHER" id="PTHR36100">
    <property type="entry name" value="BUD SITE SELECTION PROTEIN 4"/>
    <property type="match status" value="1"/>
</dbReference>
<comment type="caution">
    <text evidence="6">The sequence shown here is derived from an EMBL/GenBank/DDBJ whole genome shotgun (WGS) entry which is preliminary data.</text>
</comment>
<proteinExistence type="predicted"/>
<feature type="region of interest" description="Disordered" evidence="4">
    <location>
        <begin position="1448"/>
        <end position="1473"/>
    </location>
</feature>
<dbReference type="GO" id="GO:0005525">
    <property type="term" value="F:GTP binding"/>
    <property type="evidence" value="ECO:0007669"/>
    <property type="project" value="TreeGrafter"/>
</dbReference>
<feature type="compositionally biased region" description="Pro residues" evidence="4">
    <location>
        <begin position="1209"/>
        <end position="1218"/>
    </location>
</feature>
<feature type="region of interest" description="Disordered" evidence="4">
    <location>
        <begin position="393"/>
        <end position="701"/>
    </location>
</feature>
<feature type="compositionally biased region" description="Polar residues" evidence="4">
    <location>
        <begin position="72"/>
        <end position="104"/>
    </location>
</feature>
<feature type="compositionally biased region" description="Low complexity" evidence="4">
    <location>
        <begin position="653"/>
        <end position="672"/>
    </location>
</feature>
<feature type="region of interest" description="Disordered" evidence="4">
    <location>
        <begin position="946"/>
        <end position="982"/>
    </location>
</feature>
<feature type="region of interest" description="Disordered" evidence="4">
    <location>
        <begin position="716"/>
        <end position="735"/>
    </location>
</feature>
<evidence type="ECO:0000256" key="3">
    <source>
        <dbReference type="SAM" id="Coils"/>
    </source>
</evidence>
<feature type="compositionally biased region" description="Polar residues" evidence="4">
    <location>
        <begin position="448"/>
        <end position="465"/>
    </location>
</feature>
<evidence type="ECO:0000313" key="6">
    <source>
        <dbReference type="EMBL" id="KAF5351942.1"/>
    </source>
</evidence>
<feature type="compositionally biased region" description="Polar residues" evidence="4">
    <location>
        <begin position="1185"/>
        <end position="1200"/>
    </location>
</feature>
<feature type="compositionally biased region" description="Basic and acidic residues" evidence="4">
    <location>
        <begin position="535"/>
        <end position="548"/>
    </location>
</feature>
<keyword evidence="7" id="KW-1185">Reference proteome</keyword>
<dbReference type="SUPFAM" id="SSF50729">
    <property type="entry name" value="PH domain-like"/>
    <property type="match status" value="1"/>
</dbReference>
<feature type="compositionally biased region" description="Low complexity" evidence="4">
    <location>
        <begin position="628"/>
        <end position="637"/>
    </location>
</feature>
<dbReference type="PROSITE" id="PS50003">
    <property type="entry name" value="PH_DOMAIN"/>
    <property type="match status" value="1"/>
</dbReference>
<feature type="compositionally biased region" description="Acidic residues" evidence="4">
    <location>
        <begin position="250"/>
        <end position="282"/>
    </location>
</feature>
<dbReference type="InterPro" id="IPR052007">
    <property type="entry name" value="Bud4"/>
</dbReference>
<feature type="compositionally biased region" description="Basic and acidic residues" evidence="4">
    <location>
        <begin position="679"/>
        <end position="692"/>
    </location>
</feature>
<name>A0A8H5FX33_9AGAR</name>
<keyword evidence="2" id="KW-0131">Cell cycle</keyword>
<sequence length="1473" mass="163455">MATHKPTPLRDRLLSNSPDPIKSSILRESGMGWASSGINSIPSSSSSGSITSPLRIAKRDSQAIQRGVNVARRSSSSFNHVRENNLVSKSPFKTQLPAPTTPSRPASVAFPTRRVSGEKRPRPSSMHEDAETENDRPFSLKRDRKQSRTFQGLLEKEPVTKSPFKKLERLNSMEIPSSPPLVPKIAPMPNLTPITSRHTRFSSEPPAPTTGPSPGRSSLVSRRLHGPRLSGGGRRERRKTVTFDERCDVVEFDCETSDEEFWEGSDDGEPYGEPDQDAEEEDPFFRGEQMDDEPPRSELPAQLAPDVSMQDESYDSAHLSDNSRSTPTRTLLDPEASITGLVEEIFFSSNAELAGVEALEFSTSHVSDIPTDLETEDGVPFERTHNTEHLSYDLQHESAQDSPLPRCFSPRASPHSSTSVRQSPQIEKPNTMHRFGSPSPNLGLPLDFSTTPSRVSPMLAQSTPPISRPPYNEHEETQELEAANEAESHFVNSSPVQSTSAEPTRGDGLIPKYMWPRGSQYIERGSPSVGAESFSLRERSFEDRHRASSDSLDPANLSIGHSEVSLNGLNRSEIYHSGDEGPPSSVLDTSSLLKDEPNPEYSASSNASRASQEGHEDEEILAGINDNSSGTSSVPSPRSEPPPHVTSPPIPITSPLNLSQSSSSSRAISPRPNIHHRISKDNIRRRLTERRSTLSPSPEPVTQLDSVMERIESFPTSEAFTMKVEEPQPPEATISRHDAAEVESLDHDRDRDCMSISTAISTETATVQCAEKFNVAGGLPTPDSLSDKEFGLLHESPSIQLNFGSKFSLGGMGLTRSNSTTSSRDPPDTLSRGHETDRGSVHSGASVKVGDVDVSMDAKSALDRLMDDVAGQELDNSFDQSLEILRPSQVQRAATDSDLLHMSDPSNRIVYRPSTESIPPPPPPKDNNIKAREQLILEKRREARRAEEGGFAPMRNRGQRLQAQLGVGRPSRRRSMSAGDAQDLAKRQLLSVDRDMEKLAEEDLLSQSIERELRKLNGENSEKKSKYQVREHEGTIYASASDNKVSHMPSAGDLETGRAWRTVRRPSDMNEYSRQIKEYRLQANPAKAYGKVFVKVLGIKGVHLPLPQETSTLTCTLNNGIHFVTTPECELGPDCRIDQEFELIEHSKLEFTLTLKIRRDPHITAQFKALAPTPVPPPPPPPVVQQSSSRGMRAFFSSSPRKSKEKAVRPPPPPPPVHRLPENLARYLKPDGTLARAFIQFKDIATRCDTRLFETNYPLIGQRAELGGKFSTLQVGEIILQIFRLPPLPGIPPDQLPQSLEECHRGLRHINWHKVTYFEGILTQNGGDCNTWRRRLFRVIGANLVAFNDITKKATATIDLKKAIAVQDDQDLRNPLSPLARSRGYDEDALFGVERSFRLVFPQEQEIIFFADTDEEKYRWLEVFRALVGHIPPHPLWAELLWQRQEETSKRTENSNDQIPEPAAQGTTGTGQL</sequence>
<feature type="compositionally biased region" description="Pro residues" evidence="4">
    <location>
        <begin position="638"/>
        <end position="652"/>
    </location>
</feature>
<evidence type="ECO:0000256" key="4">
    <source>
        <dbReference type="SAM" id="MobiDB-lite"/>
    </source>
</evidence>
<dbReference type="PANTHER" id="PTHR36100:SF1">
    <property type="entry name" value="BUD SITE SELECTION PROTEIN 4"/>
    <property type="match status" value="1"/>
</dbReference>
<gene>
    <name evidence="6" type="ORF">D9756_007598</name>
</gene>
<protein>
    <recommendedName>
        <fullName evidence="5">PH domain-containing protein</fullName>
    </recommendedName>
</protein>
<dbReference type="GO" id="GO:0051301">
    <property type="term" value="P:cell division"/>
    <property type="evidence" value="ECO:0007669"/>
    <property type="project" value="UniProtKB-KW"/>
</dbReference>
<feature type="region of interest" description="Disordered" evidence="4">
    <location>
        <begin position="1"/>
        <end position="331"/>
    </location>
</feature>
<organism evidence="6 7">
    <name type="scientific">Leucocoprinus leucothites</name>
    <dbReference type="NCBI Taxonomy" id="201217"/>
    <lineage>
        <taxon>Eukaryota</taxon>
        <taxon>Fungi</taxon>
        <taxon>Dikarya</taxon>
        <taxon>Basidiomycota</taxon>
        <taxon>Agaricomycotina</taxon>
        <taxon>Agaricomycetes</taxon>
        <taxon>Agaricomycetidae</taxon>
        <taxon>Agaricales</taxon>
        <taxon>Agaricineae</taxon>
        <taxon>Agaricaceae</taxon>
        <taxon>Leucocoprinus</taxon>
    </lineage>
</organism>
<dbReference type="Pfam" id="PF00169">
    <property type="entry name" value="PH"/>
    <property type="match status" value="1"/>
</dbReference>
<evidence type="ECO:0000256" key="2">
    <source>
        <dbReference type="ARBA" id="ARBA00023306"/>
    </source>
</evidence>
<dbReference type="SMART" id="SM00233">
    <property type="entry name" value="PH"/>
    <property type="match status" value="1"/>
</dbReference>
<feature type="compositionally biased region" description="Basic and acidic residues" evidence="4">
    <location>
        <begin position="239"/>
        <end position="249"/>
    </location>
</feature>
<accession>A0A8H5FX33</accession>
<keyword evidence="1" id="KW-0132">Cell division</keyword>
<dbReference type="InterPro" id="IPR011993">
    <property type="entry name" value="PH-like_dom_sf"/>
</dbReference>
<dbReference type="EMBL" id="JAACJO010000012">
    <property type="protein sequence ID" value="KAF5351942.1"/>
    <property type="molecule type" value="Genomic_DNA"/>
</dbReference>
<keyword evidence="3" id="KW-0175">Coiled coil</keyword>
<evidence type="ECO:0000256" key="1">
    <source>
        <dbReference type="ARBA" id="ARBA00022618"/>
    </source>
</evidence>
<feature type="region of interest" description="Disordered" evidence="4">
    <location>
        <begin position="1169"/>
        <end position="1221"/>
    </location>
</feature>
<feature type="compositionally biased region" description="Basic and acidic residues" evidence="4">
    <location>
        <begin position="154"/>
        <end position="171"/>
    </location>
</feature>
<dbReference type="InterPro" id="IPR001849">
    <property type="entry name" value="PH_domain"/>
</dbReference>
<reference evidence="6 7" key="1">
    <citation type="journal article" date="2020" name="ISME J.">
        <title>Uncovering the hidden diversity of litter-decomposition mechanisms in mushroom-forming fungi.</title>
        <authorList>
            <person name="Floudas D."/>
            <person name="Bentzer J."/>
            <person name="Ahren D."/>
            <person name="Johansson T."/>
            <person name="Persson P."/>
            <person name="Tunlid A."/>
        </authorList>
    </citation>
    <scope>NUCLEOTIDE SEQUENCE [LARGE SCALE GENOMIC DNA]</scope>
    <source>
        <strain evidence="6 7">CBS 146.42</strain>
    </source>
</reference>
<feature type="domain" description="PH" evidence="5">
    <location>
        <begin position="1315"/>
        <end position="1429"/>
    </location>
</feature>
<feature type="compositionally biased region" description="Basic and acidic residues" evidence="4">
    <location>
        <begin position="825"/>
        <end position="840"/>
    </location>
</feature>
<feature type="compositionally biased region" description="Basic and acidic residues" evidence="4">
    <location>
        <begin position="115"/>
        <end position="141"/>
    </location>
</feature>
<dbReference type="Proteomes" id="UP000559027">
    <property type="component" value="Unassembled WGS sequence"/>
</dbReference>
<feature type="region of interest" description="Disordered" evidence="4">
    <location>
        <begin position="814"/>
        <end position="848"/>
    </location>
</feature>
<feature type="coiled-coil region" evidence="3">
    <location>
        <begin position="999"/>
        <end position="1026"/>
    </location>
</feature>
<feature type="compositionally biased region" description="Polar residues" evidence="4">
    <location>
        <begin position="815"/>
        <end position="824"/>
    </location>
</feature>
<feature type="compositionally biased region" description="Pro residues" evidence="4">
    <location>
        <begin position="1173"/>
        <end position="1183"/>
    </location>
</feature>
<dbReference type="OrthoDB" id="2123378at2759"/>